<name>O28880_ARCFU</name>
<dbReference type="Proteomes" id="UP000002199">
    <property type="component" value="Chromosome"/>
</dbReference>
<dbReference type="Pfam" id="PF13458">
    <property type="entry name" value="Peripla_BP_6"/>
    <property type="match status" value="1"/>
</dbReference>
<feature type="domain" description="Leucine-binding protein" evidence="2">
    <location>
        <begin position="37"/>
        <end position="406"/>
    </location>
</feature>
<dbReference type="InterPro" id="IPR028081">
    <property type="entry name" value="Leu-bd"/>
</dbReference>
<dbReference type="PaxDb" id="224325-AF_1391"/>
<dbReference type="Gene3D" id="3.40.50.2300">
    <property type="match status" value="2"/>
</dbReference>
<dbReference type="AlphaFoldDB" id="O28880"/>
<dbReference type="GeneID" id="1484615"/>
<evidence type="ECO:0000313" key="4">
    <source>
        <dbReference type="Proteomes" id="UP000002199"/>
    </source>
</evidence>
<proteinExistence type="predicted"/>
<dbReference type="EMBL" id="AE000782">
    <property type="protein sequence ID" value="AAB89854.1"/>
    <property type="molecule type" value="Genomic_DNA"/>
</dbReference>
<evidence type="ECO:0000313" key="3">
    <source>
        <dbReference type="EMBL" id="AAB89854.1"/>
    </source>
</evidence>
<dbReference type="HOGENOM" id="CLU_027128_5_1_2"/>
<keyword evidence="4" id="KW-1185">Reference proteome</keyword>
<organism evidence="3 4">
    <name type="scientific">Archaeoglobus fulgidus (strain ATCC 49558 / DSM 4304 / JCM 9628 / NBRC 100126 / VC-16)</name>
    <dbReference type="NCBI Taxonomy" id="224325"/>
    <lineage>
        <taxon>Archaea</taxon>
        <taxon>Methanobacteriati</taxon>
        <taxon>Methanobacteriota</taxon>
        <taxon>Archaeoglobi</taxon>
        <taxon>Archaeoglobales</taxon>
        <taxon>Archaeoglobaceae</taxon>
        <taxon>Archaeoglobus</taxon>
    </lineage>
</organism>
<sequence length="425" mass="46862">MRRGNKIVLAAVLMAVVLALCAQPAEQKPGEGQKTAIKIGVMIDLSGPLTTYGNSIKNTLEIAKEDINAYLEEKGLPYTVEFYVEDTKVDPKIALEKIQSLHSKGINLVIGPMGSGEVSNIKGYVQSNKIIIISPSSTLLPSLLGITKPEDKKYIFRFVGTDDLQTDAITAELKDLGIKAVIITYTGNDWGKGLYETIKPKLDAAGIEIVGEPVEYPSPPPADFSPYIATLESKLNDALQKYDASEVAVVAFSYEEAATMLAQTKDDSPLLNVLWLGCDGTALSDKMLEVCDKASKVRMLSTLFESKGEAYEQLAKKYKERGFGDSPYQYALNAYDAAWVLVLSYIEVVKEKGSYDPDAMNAKIPEVTEKYSKGEYGVKPVSGYIKLNEWNDRASGDYAIYEVTQDCKWQTAGIWKFTENKIEWL</sequence>
<dbReference type="KEGG" id="afu:AF_1391"/>
<dbReference type="DNASU" id="1484615"/>
<dbReference type="PANTHER" id="PTHR30483:SF40">
    <property type="entry name" value="HISTIDINE KINASE"/>
    <property type="match status" value="1"/>
</dbReference>
<evidence type="ECO:0000259" key="2">
    <source>
        <dbReference type="Pfam" id="PF13458"/>
    </source>
</evidence>
<protein>
    <submittedName>
        <fullName evidence="3">Branched-chain amino acid ABC transporter, periplasmic binding protein (BraC-4)</fullName>
    </submittedName>
</protein>
<dbReference type="RefSeq" id="WP_010878888.1">
    <property type="nucleotide sequence ID" value="NC_000917.1"/>
</dbReference>
<dbReference type="PIR" id="F69423">
    <property type="entry name" value="F69423"/>
</dbReference>
<evidence type="ECO:0000256" key="1">
    <source>
        <dbReference type="ARBA" id="ARBA00022729"/>
    </source>
</evidence>
<dbReference type="EnsemblBacteria" id="AAB89854">
    <property type="protein sequence ID" value="AAB89854"/>
    <property type="gene ID" value="AF_1391"/>
</dbReference>
<dbReference type="InterPro" id="IPR028082">
    <property type="entry name" value="Peripla_BP_I"/>
</dbReference>
<dbReference type="SUPFAM" id="SSF53822">
    <property type="entry name" value="Periplasmic binding protein-like I"/>
    <property type="match status" value="1"/>
</dbReference>
<dbReference type="eggNOG" id="arCOG01021">
    <property type="taxonomic scope" value="Archaea"/>
</dbReference>
<dbReference type="InterPro" id="IPR051010">
    <property type="entry name" value="BCAA_transport"/>
</dbReference>
<accession>O28880</accession>
<reference evidence="3 4" key="1">
    <citation type="journal article" date="1997" name="Nature">
        <title>The complete genome sequence of the hyperthermophilic, sulphate-reducing archaeon Archaeoglobus fulgidus.</title>
        <authorList>
            <person name="Klenk H.P."/>
            <person name="Clayton R.A."/>
            <person name="Tomb J."/>
            <person name="White O."/>
            <person name="Nelson K.E."/>
            <person name="Ketchum K.A."/>
            <person name="Dodson R.J."/>
            <person name="Gwinn M."/>
            <person name="Hickey E.K."/>
            <person name="Peterson J.D."/>
            <person name="Richardson D.L."/>
            <person name="Kerlavage A.R."/>
            <person name="Graham D.E."/>
            <person name="Kyrpides N.C."/>
            <person name="Fleischmann R.D."/>
            <person name="Quackenbush J."/>
            <person name="Lee N.H."/>
            <person name="Sutton G.G."/>
            <person name="Gill S."/>
            <person name="Kirkness E.F."/>
            <person name="Dougherty B.A."/>
            <person name="McKenney K."/>
            <person name="Adams M.D."/>
            <person name="Loftus B."/>
            <person name="Peterson S."/>
            <person name="Reich C.I."/>
            <person name="McNeil L.K."/>
            <person name="Badger J.H."/>
            <person name="Glodek A."/>
            <person name="Zhou L."/>
            <person name="Overbeek R."/>
            <person name="Gocayne J.D."/>
            <person name="Weidman J.F."/>
            <person name="McDonald L."/>
            <person name="Utterback T."/>
            <person name="Cotton M.D."/>
            <person name="Spriggs T."/>
            <person name="Artiach P."/>
            <person name="Kaine B.P."/>
            <person name="Sykes S.M."/>
            <person name="Sadow P.W."/>
            <person name="D'Andrea K.P."/>
            <person name="Bowman C."/>
            <person name="Fujii C."/>
            <person name="Garland S.A."/>
            <person name="Mason T.M."/>
            <person name="Olsen G.J."/>
            <person name="Fraser C.M."/>
            <person name="Smith H.O."/>
            <person name="Woese C.R."/>
            <person name="Venter J.C."/>
        </authorList>
    </citation>
    <scope>NUCLEOTIDE SEQUENCE [LARGE SCALE GENOMIC DNA]</scope>
    <source>
        <strain evidence="4">ATCC 49558 / DSM 4304 / JCM 9628 / NBRC 100126 / VC-16</strain>
    </source>
</reference>
<dbReference type="PANTHER" id="PTHR30483">
    <property type="entry name" value="LEUCINE-SPECIFIC-BINDING PROTEIN"/>
    <property type="match status" value="1"/>
</dbReference>
<dbReference type="STRING" id="224325.AF_1391"/>
<keyword evidence="1" id="KW-0732">Signal</keyword>
<dbReference type="PhylomeDB" id="O28880"/>
<gene>
    <name evidence="3" type="ordered locus">AF_1391</name>
</gene>